<feature type="region of interest" description="Disordered" evidence="1">
    <location>
        <begin position="76"/>
        <end position="106"/>
    </location>
</feature>
<dbReference type="EMBL" id="JAYMYQ010000005">
    <property type="protein sequence ID" value="KAK7328489.1"/>
    <property type="molecule type" value="Genomic_DNA"/>
</dbReference>
<evidence type="ECO:0000313" key="2">
    <source>
        <dbReference type="EMBL" id="KAK7328489.1"/>
    </source>
</evidence>
<comment type="caution">
    <text evidence="2">The sequence shown here is derived from an EMBL/GenBank/DDBJ whole genome shotgun (WGS) entry which is preliminary data.</text>
</comment>
<sequence length="418" mass="46017">MGFPPLSHITIFPETFEGIKESGMQRKMVGKRFLGGAISRDGGGEEAQMWAGPILTPILKLKATYLHFLPSHDKPQLQDQEKELSRSSLDRTGIKSNDPTVDDKSGLDCNPESFYTTNTLKIPLYELVIAKDKETAELAITIVCKPIASHSLARRHPCFLGASHLMNMFYNLLSHLLIASRYTSNEFMDCFNDLLLQLGKGALTSLFAVVNSHALYIFNKTLFVATFKIYNSELAQLIGLNSAATHAPSPFRNFSLIHFKIPLLPTPRTVFELLSPDMEGGFNTDPSSPMQESNTPSHEKPSLWIGNPLEEQMISSILQPANSQPLLYLHNSFFYNGKPLSDSPIPLVYAGNASNSFVGYLCIPDSLIPSKVSGKIVICERGAKIAFLGSHLEVQPYPVVAAFSSRGPNALTSTIIKL</sequence>
<feature type="compositionally biased region" description="Basic and acidic residues" evidence="1">
    <location>
        <begin position="76"/>
        <end position="93"/>
    </location>
</feature>
<organism evidence="2 3">
    <name type="scientific">Canavalia gladiata</name>
    <name type="common">Sword bean</name>
    <name type="synonym">Dolichos gladiatus</name>
    <dbReference type="NCBI Taxonomy" id="3824"/>
    <lineage>
        <taxon>Eukaryota</taxon>
        <taxon>Viridiplantae</taxon>
        <taxon>Streptophyta</taxon>
        <taxon>Embryophyta</taxon>
        <taxon>Tracheophyta</taxon>
        <taxon>Spermatophyta</taxon>
        <taxon>Magnoliopsida</taxon>
        <taxon>eudicotyledons</taxon>
        <taxon>Gunneridae</taxon>
        <taxon>Pentapetalae</taxon>
        <taxon>rosids</taxon>
        <taxon>fabids</taxon>
        <taxon>Fabales</taxon>
        <taxon>Fabaceae</taxon>
        <taxon>Papilionoideae</taxon>
        <taxon>50 kb inversion clade</taxon>
        <taxon>NPAAA clade</taxon>
        <taxon>indigoferoid/millettioid clade</taxon>
        <taxon>Phaseoleae</taxon>
        <taxon>Canavalia</taxon>
    </lineage>
</organism>
<reference evidence="2 3" key="1">
    <citation type="submission" date="2024-01" db="EMBL/GenBank/DDBJ databases">
        <title>The genomes of 5 underutilized Papilionoideae crops provide insights into root nodulation and disease resistanc.</title>
        <authorList>
            <person name="Jiang F."/>
        </authorList>
    </citation>
    <scope>NUCLEOTIDE SEQUENCE [LARGE SCALE GENOMIC DNA]</scope>
    <source>
        <strain evidence="2">LVBAO_FW01</strain>
        <tissue evidence="2">Leaves</tissue>
    </source>
</reference>
<name>A0AAN9QB54_CANGL</name>
<evidence type="ECO:0000256" key="1">
    <source>
        <dbReference type="SAM" id="MobiDB-lite"/>
    </source>
</evidence>
<dbReference type="Gene3D" id="3.50.30.30">
    <property type="match status" value="1"/>
</dbReference>
<keyword evidence="3" id="KW-1185">Reference proteome</keyword>
<dbReference type="Proteomes" id="UP001367508">
    <property type="component" value="Unassembled WGS sequence"/>
</dbReference>
<evidence type="ECO:0000313" key="3">
    <source>
        <dbReference type="Proteomes" id="UP001367508"/>
    </source>
</evidence>
<protein>
    <submittedName>
        <fullName evidence="2">Uncharacterized protein</fullName>
    </submittedName>
</protein>
<dbReference type="CDD" id="cd02120">
    <property type="entry name" value="PA_subtilisin_like"/>
    <property type="match status" value="1"/>
</dbReference>
<gene>
    <name evidence="2" type="ORF">VNO77_22598</name>
</gene>
<proteinExistence type="predicted"/>
<dbReference type="AlphaFoldDB" id="A0AAN9QB54"/>
<accession>A0AAN9QB54</accession>